<dbReference type="InterPro" id="IPR015425">
    <property type="entry name" value="FH2_Formin"/>
</dbReference>
<dbReference type="STRING" id="51028.A0A0N4UZP8"/>
<gene>
    <name evidence="3" type="ORF">EVEC_LOCUS2819</name>
</gene>
<evidence type="ECO:0000256" key="1">
    <source>
        <dbReference type="SAM" id="MobiDB-lite"/>
    </source>
</evidence>
<dbReference type="SMART" id="SM00498">
    <property type="entry name" value="FH2"/>
    <property type="match status" value="1"/>
</dbReference>
<keyword evidence="4" id="KW-1185">Reference proteome</keyword>
<evidence type="ECO:0000259" key="2">
    <source>
        <dbReference type="PROSITE" id="PS51444"/>
    </source>
</evidence>
<reference evidence="5" key="1">
    <citation type="submission" date="2017-02" db="UniProtKB">
        <authorList>
            <consortium name="WormBaseParasite"/>
        </authorList>
    </citation>
    <scope>IDENTIFICATION</scope>
</reference>
<feature type="region of interest" description="Disordered" evidence="1">
    <location>
        <begin position="343"/>
        <end position="371"/>
    </location>
</feature>
<evidence type="ECO:0000313" key="3">
    <source>
        <dbReference type="EMBL" id="VDD87676.1"/>
    </source>
</evidence>
<name>A0A0N4UZP8_ENTVE</name>
<dbReference type="InterPro" id="IPR042201">
    <property type="entry name" value="FH2_Formin_sf"/>
</dbReference>
<dbReference type="OrthoDB" id="1668162at2759"/>
<dbReference type="Proteomes" id="UP000274131">
    <property type="component" value="Unassembled WGS sequence"/>
</dbReference>
<sequence>MRLIRCLMKTGAFPYLTSDFAESSPETCSRFLRQQQHIEIEPFHDDGTMMNNITLGSVDDDSYITAVPSLEILATDEDSSCYQSLSNETSENVDPNDFQRSISMNKNGAGKLLFDLNQYPNDTVKKKMERAEVDKLIAYILYLLTKRRHHPTDVNSNCIEREPFTFKKFLQMFRTARSASPDKERKSGILEGLFNRTEARSSLFTKKNPLPFGLLLNALSFSIDADGDDNYETAKRLVNSDFNEILTTSNNIHSFFNAFIVSYFALKSSAAEPAYLDLLDCIGKTKPSEQKIRNAINILAHDESKTVGLQTDLENRKYQQRGRGLNRDRCTVIEMKRNARRAKLSVDDGFRSETESPSFKSDDLQEAPLPKAIVKPRSVSRHRKLCANPQLSSMSSSSYCDSSQNTTNLTSTPLKSPPPPPPPLPPPPALLSSSSMGSLMLPSVVKSENTYKKSRATNTIHWEAVRSDVTVNNLTVFSGPDKSEANFSEEQRDRVQFNVDILISLLEKAFERIKRGFHDSQFRLGNKACSQVVQLLNEKRALSLGIVLAKFRPITVTQLVNMLETQAVNDLDTDTLDTLLKHYPQDEEINLFTKYSSPETLKDAELFCYLASGHPLLKLRIELKVISDFTRPDLTRQSECVTALLTACKNIYNSASINVLLRRCLQYGNFLNQSTFAAHASGFTLNSLLDVLRAKGTSENIRLVDILAEMAEPLLREVVDHIPPLKAIRGSTVEELEKSVGAAHRKVRGAMKDLQDCGDDGLCNFYMPSLRDALKKYDYLESLLKEIRHKEKDLQVFYCTPNMPLEKLLITLLDAICLFQDAVTAAKEKELRRLRQSKYRIVTAAKDGFNTPLKRRRNYIESPNVKDLVQLLDTTDATDILFFSH</sequence>
<feature type="region of interest" description="Disordered" evidence="1">
    <location>
        <begin position="388"/>
        <end position="433"/>
    </location>
</feature>
<feature type="compositionally biased region" description="Basic and acidic residues" evidence="1">
    <location>
        <begin position="344"/>
        <end position="354"/>
    </location>
</feature>
<protein>
    <submittedName>
        <fullName evidence="5">FH2 domain-containing protein</fullName>
    </submittedName>
</protein>
<dbReference type="Gene3D" id="1.20.58.2220">
    <property type="entry name" value="Formin, FH2 domain"/>
    <property type="match status" value="1"/>
</dbReference>
<dbReference type="PROSITE" id="PS51444">
    <property type="entry name" value="FH2"/>
    <property type="match status" value="1"/>
</dbReference>
<dbReference type="Pfam" id="PF02181">
    <property type="entry name" value="FH2"/>
    <property type="match status" value="1"/>
</dbReference>
<dbReference type="AlphaFoldDB" id="A0A0N4UZP8"/>
<organism evidence="5">
    <name type="scientific">Enterobius vermicularis</name>
    <name type="common">Human pinworm</name>
    <dbReference type="NCBI Taxonomy" id="51028"/>
    <lineage>
        <taxon>Eukaryota</taxon>
        <taxon>Metazoa</taxon>
        <taxon>Ecdysozoa</taxon>
        <taxon>Nematoda</taxon>
        <taxon>Chromadorea</taxon>
        <taxon>Rhabditida</taxon>
        <taxon>Spirurina</taxon>
        <taxon>Oxyuridomorpha</taxon>
        <taxon>Oxyuroidea</taxon>
        <taxon>Oxyuridae</taxon>
        <taxon>Enterobius</taxon>
    </lineage>
</organism>
<feature type="compositionally biased region" description="Pro residues" evidence="1">
    <location>
        <begin position="415"/>
        <end position="429"/>
    </location>
</feature>
<reference evidence="3 4" key="2">
    <citation type="submission" date="2018-10" db="EMBL/GenBank/DDBJ databases">
        <authorList>
            <consortium name="Pathogen Informatics"/>
        </authorList>
    </citation>
    <scope>NUCLEOTIDE SEQUENCE [LARGE SCALE GENOMIC DNA]</scope>
</reference>
<dbReference type="PANTHER" id="PTHR46345:SF8">
    <property type="entry name" value="FORMIN 3, ISOFORM B"/>
    <property type="match status" value="1"/>
</dbReference>
<evidence type="ECO:0000313" key="5">
    <source>
        <dbReference type="WBParaSite" id="EVEC_0000311101-mRNA-1"/>
    </source>
</evidence>
<dbReference type="EMBL" id="UXUI01007454">
    <property type="protein sequence ID" value="VDD87676.1"/>
    <property type="molecule type" value="Genomic_DNA"/>
</dbReference>
<proteinExistence type="predicted"/>
<dbReference type="WBParaSite" id="EVEC_0000311101-mRNA-1">
    <property type="protein sequence ID" value="EVEC_0000311101-mRNA-1"/>
    <property type="gene ID" value="EVEC_0000311101"/>
</dbReference>
<accession>A0A0N4UZP8</accession>
<evidence type="ECO:0000313" key="4">
    <source>
        <dbReference type="Proteomes" id="UP000274131"/>
    </source>
</evidence>
<dbReference type="PANTHER" id="PTHR46345">
    <property type="entry name" value="INVERTED FORMIN-2"/>
    <property type="match status" value="1"/>
</dbReference>
<dbReference type="SUPFAM" id="SSF101447">
    <property type="entry name" value="Formin homology 2 domain (FH2 domain)"/>
    <property type="match status" value="1"/>
</dbReference>
<feature type="compositionally biased region" description="Low complexity" evidence="1">
    <location>
        <begin position="392"/>
        <end position="414"/>
    </location>
</feature>
<feature type="domain" description="FH2" evidence="2">
    <location>
        <begin position="447"/>
        <end position="845"/>
    </location>
</feature>